<dbReference type="EMBL" id="VSRR010008397">
    <property type="protein sequence ID" value="MPC48654.1"/>
    <property type="molecule type" value="Genomic_DNA"/>
</dbReference>
<dbReference type="AlphaFoldDB" id="A0A5B7FWH8"/>
<organism evidence="1 2">
    <name type="scientific">Portunus trituberculatus</name>
    <name type="common">Swimming crab</name>
    <name type="synonym">Neptunus trituberculatus</name>
    <dbReference type="NCBI Taxonomy" id="210409"/>
    <lineage>
        <taxon>Eukaryota</taxon>
        <taxon>Metazoa</taxon>
        <taxon>Ecdysozoa</taxon>
        <taxon>Arthropoda</taxon>
        <taxon>Crustacea</taxon>
        <taxon>Multicrustacea</taxon>
        <taxon>Malacostraca</taxon>
        <taxon>Eumalacostraca</taxon>
        <taxon>Eucarida</taxon>
        <taxon>Decapoda</taxon>
        <taxon>Pleocyemata</taxon>
        <taxon>Brachyura</taxon>
        <taxon>Eubrachyura</taxon>
        <taxon>Portunoidea</taxon>
        <taxon>Portunidae</taxon>
        <taxon>Portuninae</taxon>
        <taxon>Portunus</taxon>
    </lineage>
</organism>
<gene>
    <name evidence="1" type="ORF">E2C01_042435</name>
</gene>
<comment type="caution">
    <text evidence="1">The sequence shown here is derived from an EMBL/GenBank/DDBJ whole genome shotgun (WGS) entry which is preliminary data.</text>
</comment>
<keyword evidence="2" id="KW-1185">Reference proteome</keyword>
<sequence length="80" mass="9399">MVGQVFRERRPILHEVNRSCRGAIERLTSDLSKKISDWGKENLIVFNASKHQFFHLSTRQNLPEDYPLFFNNIQLSLSSH</sequence>
<accession>A0A5B7FWH8</accession>
<evidence type="ECO:0000313" key="2">
    <source>
        <dbReference type="Proteomes" id="UP000324222"/>
    </source>
</evidence>
<protein>
    <submittedName>
        <fullName evidence="1">Uncharacterized protein</fullName>
    </submittedName>
</protein>
<proteinExistence type="predicted"/>
<dbReference type="Proteomes" id="UP000324222">
    <property type="component" value="Unassembled WGS sequence"/>
</dbReference>
<name>A0A5B7FWH8_PORTR</name>
<evidence type="ECO:0000313" key="1">
    <source>
        <dbReference type="EMBL" id="MPC48654.1"/>
    </source>
</evidence>
<reference evidence="1 2" key="1">
    <citation type="submission" date="2019-05" db="EMBL/GenBank/DDBJ databases">
        <title>Another draft genome of Portunus trituberculatus and its Hox gene families provides insights of decapod evolution.</title>
        <authorList>
            <person name="Jeong J.-H."/>
            <person name="Song I."/>
            <person name="Kim S."/>
            <person name="Choi T."/>
            <person name="Kim D."/>
            <person name="Ryu S."/>
            <person name="Kim W."/>
        </authorList>
    </citation>
    <scope>NUCLEOTIDE SEQUENCE [LARGE SCALE GENOMIC DNA]</scope>
    <source>
        <tissue evidence="1">Muscle</tissue>
    </source>
</reference>